<protein>
    <submittedName>
        <fullName evidence="1">Uncharacterized protein</fullName>
    </submittedName>
</protein>
<accession>E5Y9U6</accession>
<evidence type="ECO:0000313" key="2">
    <source>
        <dbReference type="Proteomes" id="UP000006034"/>
    </source>
</evidence>
<dbReference type="STRING" id="563192.HMPREF0179_02964"/>
<name>E5Y9U6_BILW3</name>
<dbReference type="AlphaFoldDB" id="E5Y9U6"/>
<proteinExistence type="predicted"/>
<dbReference type="HOGENOM" id="CLU_1154641_0_0_7"/>
<sequence length="240" mass="24377">MSDFSYQPSSGPLSGIDFERQTTQFFQQVSAAAGVASTAASAAQTTANEALERAQASNLVDVKTTTEAGGVITVKDVAIGGDLGDLASARGIFDTLTKGSVDCNTLTDQGVYAISLVETVNGPGFSAKLIVFNGKNSKITNQMALAIGAGTSGAVRVAYRARNSEEIWSTWSEGILSGRIGDGLTVNNGIISVPEYEGATASAAGTSGLVPPAAAGQATYVLCGDGEWRDIATLVAAAQA</sequence>
<dbReference type="EMBL" id="ADCP02000001">
    <property type="protein sequence ID" value="EFV43223.1"/>
    <property type="molecule type" value="Genomic_DNA"/>
</dbReference>
<dbReference type="RefSeq" id="WP_005029228.1">
    <property type="nucleotide sequence ID" value="NZ_KE150238.1"/>
</dbReference>
<comment type="caution">
    <text evidence="1">The sequence shown here is derived from an EMBL/GenBank/DDBJ whole genome shotgun (WGS) entry which is preliminary data.</text>
</comment>
<gene>
    <name evidence="1" type="ORF">HMPREF0179_02964</name>
</gene>
<dbReference type="Proteomes" id="UP000006034">
    <property type="component" value="Unassembled WGS sequence"/>
</dbReference>
<organism evidence="1 2">
    <name type="scientific">Bilophila wadsworthia (strain 3_1_6)</name>
    <dbReference type="NCBI Taxonomy" id="563192"/>
    <lineage>
        <taxon>Bacteria</taxon>
        <taxon>Pseudomonadati</taxon>
        <taxon>Thermodesulfobacteriota</taxon>
        <taxon>Desulfovibrionia</taxon>
        <taxon>Desulfovibrionales</taxon>
        <taxon>Desulfovibrionaceae</taxon>
        <taxon>Bilophila</taxon>
    </lineage>
</organism>
<evidence type="ECO:0000313" key="1">
    <source>
        <dbReference type="EMBL" id="EFV43223.1"/>
    </source>
</evidence>
<reference evidence="1 2" key="1">
    <citation type="submission" date="2010-10" db="EMBL/GenBank/DDBJ databases">
        <authorList>
            <consortium name="The Broad Institute Genome Sequencing Platform"/>
            <person name="Ward D."/>
            <person name="Earl A."/>
            <person name="Feldgarden M."/>
            <person name="Young S.K."/>
            <person name="Gargeya S."/>
            <person name="Zeng Q."/>
            <person name="Alvarado L."/>
            <person name="Berlin A."/>
            <person name="Bochicchio J."/>
            <person name="Chapman S.B."/>
            <person name="Chen Z."/>
            <person name="Freedman E."/>
            <person name="Gellesch M."/>
            <person name="Goldberg J."/>
            <person name="Griggs A."/>
            <person name="Gujja S."/>
            <person name="Heilman E."/>
            <person name="Heiman D."/>
            <person name="Howarth C."/>
            <person name="Mehta T."/>
            <person name="Neiman D."/>
            <person name="Pearson M."/>
            <person name="Roberts A."/>
            <person name="Saif S."/>
            <person name="Shea T."/>
            <person name="Shenoy N."/>
            <person name="Sisk P."/>
            <person name="Stolte C."/>
            <person name="Sykes S."/>
            <person name="White J."/>
            <person name="Yandava C."/>
            <person name="Allen-Vercoe E."/>
            <person name="Sibley C."/>
            <person name="Ambrose C.E."/>
            <person name="Strauss J."/>
            <person name="Daigneault M."/>
            <person name="Haas B."/>
            <person name="Nusbaum C."/>
            <person name="Birren B."/>
        </authorList>
    </citation>
    <scope>NUCLEOTIDE SEQUENCE [LARGE SCALE GENOMIC DNA]</scope>
    <source>
        <strain evidence="1 2">3_1_6</strain>
    </source>
</reference>
<keyword evidence="2" id="KW-1185">Reference proteome</keyword>
<dbReference type="GeneID" id="78084647"/>
<reference evidence="1 2" key="2">
    <citation type="submission" date="2013-04" db="EMBL/GenBank/DDBJ databases">
        <title>The Genome Sequence of Bilophila wadsworthia 3_1_6.</title>
        <authorList>
            <consortium name="The Broad Institute Genomics Platform"/>
            <person name="Earl A."/>
            <person name="Ward D."/>
            <person name="Feldgarden M."/>
            <person name="Gevers D."/>
            <person name="Sibley C."/>
            <person name="Strauss J."/>
            <person name="Allen-Vercoe E."/>
            <person name="Walker B."/>
            <person name="Young S."/>
            <person name="Zeng Q."/>
            <person name="Gargeya S."/>
            <person name="Fitzgerald M."/>
            <person name="Haas B."/>
            <person name="Abouelleil A."/>
            <person name="Allen A.W."/>
            <person name="Alvarado L."/>
            <person name="Arachchi H.M."/>
            <person name="Berlin A.M."/>
            <person name="Chapman S.B."/>
            <person name="Gainer-Dewar J."/>
            <person name="Goldberg J."/>
            <person name="Griggs A."/>
            <person name="Gujja S."/>
            <person name="Hansen M."/>
            <person name="Howarth C."/>
            <person name="Imamovic A."/>
            <person name="Ireland A."/>
            <person name="Larimer J."/>
            <person name="McCowan C."/>
            <person name="Murphy C."/>
            <person name="Pearson M."/>
            <person name="Poon T.W."/>
            <person name="Priest M."/>
            <person name="Roberts A."/>
            <person name="Saif S."/>
            <person name="Shea T."/>
            <person name="Sisk P."/>
            <person name="Sykes S."/>
            <person name="Wortman J."/>
            <person name="Nusbaum C."/>
            <person name="Birren B."/>
        </authorList>
    </citation>
    <scope>NUCLEOTIDE SEQUENCE [LARGE SCALE GENOMIC DNA]</scope>
    <source>
        <strain evidence="1 2">3_1_6</strain>
    </source>
</reference>